<dbReference type="Proteomes" id="UP000299102">
    <property type="component" value="Unassembled WGS sequence"/>
</dbReference>
<proteinExistence type="predicted"/>
<gene>
    <name evidence="1" type="ORF">EVAR_86010_1</name>
</gene>
<reference evidence="1 2" key="1">
    <citation type="journal article" date="2019" name="Commun. Biol.">
        <title>The bagworm genome reveals a unique fibroin gene that provides high tensile strength.</title>
        <authorList>
            <person name="Kono N."/>
            <person name="Nakamura H."/>
            <person name="Ohtoshi R."/>
            <person name="Tomita M."/>
            <person name="Numata K."/>
            <person name="Arakawa K."/>
        </authorList>
    </citation>
    <scope>NUCLEOTIDE SEQUENCE [LARGE SCALE GENOMIC DNA]</scope>
</reference>
<comment type="caution">
    <text evidence="1">The sequence shown here is derived from an EMBL/GenBank/DDBJ whole genome shotgun (WGS) entry which is preliminary data.</text>
</comment>
<protein>
    <submittedName>
        <fullName evidence="1">Uncharacterized protein</fullName>
    </submittedName>
</protein>
<evidence type="ECO:0000313" key="1">
    <source>
        <dbReference type="EMBL" id="GBP26508.1"/>
    </source>
</evidence>
<dbReference type="AlphaFoldDB" id="A0A4C1UJA9"/>
<evidence type="ECO:0000313" key="2">
    <source>
        <dbReference type="Proteomes" id="UP000299102"/>
    </source>
</evidence>
<dbReference type="EMBL" id="BGZK01000181">
    <property type="protein sequence ID" value="GBP26508.1"/>
    <property type="molecule type" value="Genomic_DNA"/>
</dbReference>
<sequence>MKYRKRVDGKRPPMVRELRELAVEAHAVDTAGAGSTAGAASCVTFSHALCVNTRSGPPAVCEPRRRGPAVCARACVCVVTTRGHFAWLTL</sequence>
<organism evidence="1 2">
    <name type="scientific">Eumeta variegata</name>
    <name type="common">Bagworm moth</name>
    <name type="synonym">Eumeta japonica</name>
    <dbReference type="NCBI Taxonomy" id="151549"/>
    <lineage>
        <taxon>Eukaryota</taxon>
        <taxon>Metazoa</taxon>
        <taxon>Ecdysozoa</taxon>
        <taxon>Arthropoda</taxon>
        <taxon>Hexapoda</taxon>
        <taxon>Insecta</taxon>
        <taxon>Pterygota</taxon>
        <taxon>Neoptera</taxon>
        <taxon>Endopterygota</taxon>
        <taxon>Lepidoptera</taxon>
        <taxon>Glossata</taxon>
        <taxon>Ditrysia</taxon>
        <taxon>Tineoidea</taxon>
        <taxon>Psychidae</taxon>
        <taxon>Oiketicinae</taxon>
        <taxon>Eumeta</taxon>
    </lineage>
</organism>
<name>A0A4C1UJA9_EUMVA</name>
<accession>A0A4C1UJA9</accession>
<keyword evidence="2" id="KW-1185">Reference proteome</keyword>